<dbReference type="AlphaFoldDB" id="A0A376H0I1"/>
<protein>
    <submittedName>
        <fullName evidence="2">Uncharacterized protein</fullName>
    </submittedName>
</protein>
<evidence type="ECO:0000256" key="1">
    <source>
        <dbReference type="SAM" id="MobiDB-lite"/>
    </source>
</evidence>
<feature type="region of interest" description="Disordered" evidence="1">
    <location>
        <begin position="52"/>
        <end position="74"/>
    </location>
</feature>
<dbReference type="RefSeq" id="WP_060815346.1">
    <property type="nucleotide sequence ID" value="NZ_JBHULA010000011.1"/>
</dbReference>
<evidence type="ECO:0000313" key="2">
    <source>
        <dbReference type="EMBL" id="STD84287.1"/>
    </source>
</evidence>
<accession>A0A376H0I1</accession>
<gene>
    <name evidence="2" type="ORF">NCTC12360_02816</name>
</gene>
<name>A0A376H0I1_ENTGA</name>
<dbReference type="EMBL" id="UFYW01000001">
    <property type="protein sequence ID" value="STD84287.1"/>
    <property type="molecule type" value="Genomic_DNA"/>
</dbReference>
<dbReference type="OrthoDB" id="9951777at2"/>
<keyword evidence="3" id="KW-1185">Reference proteome</keyword>
<organism evidence="2 3">
    <name type="scientific">Enterococcus gallinarum</name>
    <dbReference type="NCBI Taxonomy" id="1353"/>
    <lineage>
        <taxon>Bacteria</taxon>
        <taxon>Bacillati</taxon>
        <taxon>Bacillota</taxon>
        <taxon>Bacilli</taxon>
        <taxon>Lactobacillales</taxon>
        <taxon>Enterococcaceae</taxon>
        <taxon>Enterococcus</taxon>
    </lineage>
</organism>
<dbReference type="Proteomes" id="UP000254807">
    <property type="component" value="Unassembled WGS sequence"/>
</dbReference>
<evidence type="ECO:0000313" key="3">
    <source>
        <dbReference type="Proteomes" id="UP000254807"/>
    </source>
</evidence>
<sequence>MKYKVVYPFIEKGVKYWSGDIYTNKDKKRIKELSTENNKLKKVLIKPIEADESKKASVETTKKVDGAPEEEKAK</sequence>
<reference evidence="2 3" key="1">
    <citation type="submission" date="2018-06" db="EMBL/GenBank/DDBJ databases">
        <authorList>
            <consortium name="Pathogen Informatics"/>
            <person name="Doyle S."/>
        </authorList>
    </citation>
    <scope>NUCLEOTIDE SEQUENCE [LARGE SCALE GENOMIC DNA]</scope>
    <source>
        <strain evidence="2 3">NCTC12360</strain>
    </source>
</reference>
<proteinExistence type="predicted"/>